<feature type="compositionally biased region" description="Low complexity" evidence="4">
    <location>
        <begin position="1"/>
        <end position="19"/>
    </location>
</feature>
<dbReference type="Gene3D" id="1.10.260.40">
    <property type="entry name" value="lambda repressor-like DNA-binding domains"/>
    <property type="match status" value="1"/>
</dbReference>
<keyword evidence="3" id="KW-0804">Transcription</keyword>
<dbReference type="CDD" id="cd06529">
    <property type="entry name" value="S24_LexA-like"/>
    <property type="match status" value="1"/>
</dbReference>
<feature type="region of interest" description="Disordered" evidence="4">
    <location>
        <begin position="115"/>
        <end position="142"/>
    </location>
</feature>
<dbReference type="InterPro" id="IPR039418">
    <property type="entry name" value="LexA-like"/>
</dbReference>
<protein>
    <submittedName>
        <fullName evidence="6">Helix-turn-helix domain-containing protein</fullName>
    </submittedName>
</protein>
<accession>A0A844Z4I9</accession>
<dbReference type="SUPFAM" id="SSF51306">
    <property type="entry name" value="LexA/Signal peptidase"/>
    <property type="match status" value="1"/>
</dbReference>
<dbReference type="InterPro" id="IPR001387">
    <property type="entry name" value="Cro/C1-type_HTH"/>
</dbReference>
<dbReference type="PANTHER" id="PTHR40661">
    <property type="match status" value="1"/>
</dbReference>
<proteinExistence type="predicted"/>
<evidence type="ECO:0000256" key="2">
    <source>
        <dbReference type="ARBA" id="ARBA00023125"/>
    </source>
</evidence>
<dbReference type="PANTHER" id="PTHR40661:SF3">
    <property type="entry name" value="FELS-1 PROPHAGE TRANSCRIPTIONAL REGULATOR"/>
    <property type="match status" value="1"/>
</dbReference>
<dbReference type="SUPFAM" id="SSF47413">
    <property type="entry name" value="lambda repressor-like DNA-binding domains"/>
    <property type="match status" value="1"/>
</dbReference>
<dbReference type="Pfam" id="PF00717">
    <property type="entry name" value="Peptidase_S24"/>
    <property type="match status" value="1"/>
</dbReference>
<sequence>MRANAACEPASRAARSSASNGVRTSTMDDVCQPKCISSTTNFDCPASTSVAMTEPMTLGDRISALLQLRGKSQAALARAIGVSPQAVSKMVLGGTTETTKVNKIAQFLETTPEYLMGETDDSSPTSSLSDKQVPFRHAEPHPSSDVVEIDYVEIGFGMGGGFIEESGEVEKRSFSRAWLREFTDAPPELLAWAKGDGDSMEPTIRDGEVVLIDRRFTQPGPNDQIWAITVGDFGMIKRLRARPDGAVEIHSDNPLVQMQTAVDGELHVIGRVRAVIRRV</sequence>
<reference evidence="6 7" key="1">
    <citation type="submission" date="2019-12" db="EMBL/GenBank/DDBJ databases">
        <title>Genomic-based taxomic classification of the family Erythrobacteraceae.</title>
        <authorList>
            <person name="Xu L."/>
        </authorList>
    </citation>
    <scope>NUCLEOTIDE SEQUENCE [LARGE SCALE GENOMIC DNA]</scope>
    <source>
        <strain evidence="6 7">M0322</strain>
    </source>
</reference>
<dbReference type="SMART" id="SM00530">
    <property type="entry name" value="HTH_XRE"/>
    <property type="match status" value="1"/>
</dbReference>
<dbReference type="InterPro" id="IPR015927">
    <property type="entry name" value="Peptidase_S24_S26A/B/C"/>
</dbReference>
<dbReference type="InterPro" id="IPR010982">
    <property type="entry name" value="Lambda_DNA-bd_dom_sf"/>
</dbReference>
<dbReference type="InterPro" id="IPR036286">
    <property type="entry name" value="LexA/Signal_pep-like_sf"/>
</dbReference>
<dbReference type="Proteomes" id="UP000466966">
    <property type="component" value="Unassembled WGS sequence"/>
</dbReference>
<keyword evidence="2" id="KW-0238">DNA-binding</keyword>
<comment type="caution">
    <text evidence="6">The sequence shown here is derived from an EMBL/GenBank/DDBJ whole genome shotgun (WGS) entry which is preliminary data.</text>
</comment>
<dbReference type="PROSITE" id="PS50943">
    <property type="entry name" value="HTH_CROC1"/>
    <property type="match status" value="1"/>
</dbReference>
<dbReference type="CDD" id="cd00093">
    <property type="entry name" value="HTH_XRE"/>
    <property type="match status" value="1"/>
</dbReference>
<dbReference type="Pfam" id="PF01381">
    <property type="entry name" value="HTH_3"/>
    <property type="match status" value="1"/>
</dbReference>
<feature type="region of interest" description="Disordered" evidence="4">
    <location>
        <begin position="1"/>
        <end position="25"/>
    </location>
</feature>
<dbReference type="EMBL" id="WTYV01000013">
    <property type="protein sequence ID" value="MXO73547.1"/>
    <property type="molecule type" value="Genomic_DNA"/>
</dbReference>
<keyword evidence="1" id="KW-0805">Transcription regulation</keyword>
<evidence type="ECO:0000256" key="1">
    <source>
        <dbReference type="ARBA" id="ARBA00023015"/>
    </source>
</evidence>
<gene>
    <name evidence="6" type="ORF">GRI99_18195</name>
</gene>
<evidence type="ECO:0000256" key="3">
    <source>
        <dbReference type="ARBA" id="ARBA00023163"/>
    </source>
</evidence>
<evidence type="ECO:0000259" key="5">
    <source>
        <dbReference type="PROSITE" id="PS50943"/>
    </source>
</evidence>
<organism evidence="6 7">
    <name type="scientific">Alteraurantiacibacter buctensis</name>
    <dbReference type="NCBI Taxonomy" id="1503981"/>
    <lineage>
        <taxon>Bacteria</taxon>
        <taxon>Pseudomonadati</taxon>
        <taxon>Pseudomonadota</taxon>
        <taxon>Alphaproteobacteria</taxon>
        <taxon>Sphingomonadales</taxon>
        <taxon>Erythrobacteraceae</taxon>
        <taxon>Alteraurantiacibacter</taxon>
    </lineage>
</organism>
<name>A0A844Z4I9_9SPHN</name>
<evidence type="ECO:0000313" key="6">
    <source>
        <dbReference type="EMBL" id="MXO73547.1"/>
    </source>
</evidence>
<dbReference type="GO" id="GO:0003677">
    <property type="term" value="F:DNA binding"/>
    <property type="evidence" value="ECO:0007669"/>
    <property type="project" value="UniProtKB-KW"/>
</dbReference>
<evidence type="ECO:0000313" key="7">
    <source>
        <dbReference type="Proteomes" id="UP000466966"/>
    </source>
</evidence>
<feature type="domain" description="HTH cro/C1-type" evidence="5">
    <location>
        <begin position="62"/>
        <end position="115"/>
    </location>
</feature>
<dbReference type="Gene3D" id="2.10.109.10">
    <property type="entry name" value="Umud Fragment, subunit A"/>
    <property type="match status" value="1"/>
</dbReference>
<evidence type="ECO:0000256" key="4">
    <source>
        <dbReference type="SAM" id="MobiDB-lite"/>
    </source>
</evidence>
<dbReference type="AlphaFoldDB" id="A0A844Z4I9"/>
<keyword evidence="7" id="KW-1185">Reference proteome</keyword>